<sequence>MKYPIMLDLTEKKVVIIGGGKVALRKAKGLVGTAADVLVVGITVLPEIKTLDVHFLEEAYRKEHLEGAFLVFICTDNLEVNQAVMQDASANQLVNDTTNQANSTFFNMATVTKKELVIGISTDGGNPSYAKKVKNEIEDLVDNFDTKEIAKRVKKN</sequence>
<dbReference type="InterPro" id="IPR006367">
    <property type="entry name" value="Sirohaem_synthase_N"/>
</dbReference>
<dbReference type="PANTHER" id="PTHR35330">
    <property type="entry name" value="SIROHEME BIOSYNTHESIS PROTEIN MET8"/>
    <property type="match status" value="1"/>
</dbReference>
<dbReference type="SUPFAM" id="SSF75615">
    <property type="entry name" value="Siroheme synthase middle domains-like"/>
    <property type="match status" value="1"/>
</dbReference>
<dbReference type="Gene3D" id="3.40.50.720">
    <property type="entry name" value="NAD(P)-binding Rossmann-like Domain"/>
    <property type="match status" value="1"/>
</dbReference>
<keyword evidence="3" id="KW-0560">Oxidoreductase</keyword>
<dbReference type="InterPro" id="IPR036291">
    <property type="entry name" value="NAD(P)-bd_dom_sf"/>
</dbReference>
<evidence type="ECO:0000313" key="7">
    <source>
        <dbReference type="EMBL" id="MBC1489775.1"/>
    </source>
</evidence>
<dbReference type="GO" id="GO:0004325">
    <property type="term" value="F:ferrochelatase activity"/>
    <property type="evidence" value="ECO:0007669"/>
    <property type="project" value="InterPro"/>
</dbReference>
<proteinExistence type="predicted"/>
<dbReference type="AlphaFoldDB" id="A0A7X0X8Y2"/>
<dbReference type="EMBL" id="JAASTW010000017">
    <property type="protein sequence ID" value="MBC1489775.1"/>
    <property type="molecule type" value="Genomic_DNA"/>
</dbReference>
<keyword evidence="10" id="KW-1185">Reference proteome</keyword>
<dbReference type="InterPro" id="IPR028161">
    <property type="entry name" value="Met8-like"/>
</dbReference>
<dbReference type="NCBIfam" id="TIGR01470">
    <property type="entry name" value="cysG_Nterm"/>
    <property type="match status" value="1"/>
</dbReference>
<protein>
    <recommendedName>
        <fullName evidence="2">precorrin-2 dehydrogenase</fullName>
        <ecNumber evidence="2">1.3.1.76</ecNumber>
    </recommendedName>
</protein>
<evidence type="ECO:0000256" key="2">
    <source>
        <dbReference type="ARBA" id="ARBA00012400"/>
    </source>
</evidence>
<dbReference type="Proteomes" id="UP000561617">
    <property type="component" value="Unassembled WGS sequence"/>
</dbReference>
<evidence type="ECO:0000313" key="8">
    <source>
        <dbReference type="EMBL" id="MBC1510278.1"/>
    </source>
</evidence>
<evidence type="ECO:0000313" key="9">
    <source>
        <dbReference type="Proteomes" id="UP000561617"/>
    </source>
</evidence>
<dbReference type="EC" id="1.3.1.76" evidence="2"/>
<comment type="caution">
    <text evidence="7">The sequence shown here is derived from an EMBL/GenBank/DDBJ whole genome shotgun (WGS) entry which is preliminary data.</text>
</comment>
<organism evidence="7 9">
    <name type="scientific">Listeria immobilis</name>
    <dbReference type="NCBI Taxonomy" id="2713502"/>
    <lineage>
        <taxon>Bacteria</taxon>
        <taxon>Bacillati</taxon>
        <taxon>Bacillota</taxon>
        <taxon>Bacilli</taxon>
        <taxon>Bacillales</taxon>
        <taxon>Listeriaceae</taxon>
        <taxon>Listeria</taxon>
    </lineage>
</organism>
<dbReference type="Proteomes" id="UP000587800">
    <property type="component" value="Unassembled WGS sequence"/>
</dbReference>
<dbReference type="EMBL" id="JAASUB010000011">
    <property type="protein sequence ID" value="MBC1510278.1"/>
    <property type="molecule type" value="Genomic_DNA"/>
</dbReference>
<dbReference type="Pfam" id="PF13241">
    <property type="entry name" value="NAD_binding_7"/>
    <property type="match status" value="1"/>
</dbReference>
<comment type="pathway">
    <text evidence="1">Porphyrin-containing compound metabolism; siroheme biosynthesis; sirohydrochlorin from precorrin-2: step 1/1.</text>
</comment>
<dbReference type="SUPFAM" id="SSF51735">
    <property type="entry name" value="NAD(P)-binding Rossmann-fold domains"/>
    <property type="match status" value="1"/>
</dbReference>
<comment type="catalytic activity">
    <reaction evidence="6">
        <text>precorrin-2 + NAD(+) = sirohydrochlorin + NADH + 2 H(+)</text>
        <dbReference type="Rhea" id="RHEA:15613"/>
        <dbReference type="ChEBI" id="CHEBI:15378"/>
        <dbReference type="ChEBI" id="CHEBI:57540"/>
        <dbReference type="ChEBI" id="CHEBI:57945"/>
        <dbReference type="ChEBI" id="CHEBI:58351"/>
        <dbReference type="ChEBI" id="CHEBI:58827"/>
        <dbReference type="EC" id="1.3.1.76"/>
    </reaction>
</comment>
<reference evidence="9 10" key="1">
    <citation type="submission" date="2020-03" db="EMBL/GenBank/DDBJ databases">
        <title>Soil Listeria distribution.</title>
        <authorList>
            <person name="Liao J."/>
            <person name="Wiedmann M."/>
        </authorList>
    </citation>
    <scope>NUCLEOTIDE SEQUENCE [LARGE SCALE GENOMIC DNA]</scope>
    <source>
        <strain evidence="8 10">FSL L7-1515</strain>
        <strain evidence="7 9">FSL L7-1554</strain>
    </source>
</reference>
<evidence type="ECO:0000256" key="6">
    <source>
        <dbReference type="ARBA" id="ARBA00047561"/>
    </source>
</evidence>
<dbReference type="UniPathway" id="UPA00262">
    <property type="reaction ID" value="UER00222"/>
</dbReference>
<keyword evidence="4" id="KW-0520">NAD</keyword>
<dbReference type="PANTHER" id="PTHR35330:SF1">
    <property type="entry name" value="SIROHEME BIOSYNTHESIS PROTEIN MET8"/>
    <property type="match status" value="1"/>
</dbReference>
<keyword evidence="5" id="KW-0627">Porphyrin biosynthesis</keyword>
<accession>A0A7X0X8Y2</accession>
<gene>
    <name evidence="7" type="ORF">HCJ38_12315</name>
    <name evidence="8" type="ORF">HCJ59_10310</name>
</gene>
<name>A0A7X0X8Y2_9LIST</name>
<evidence type="ECO:0000256" key="1">
    <source>
        <dbReference type="ARBA" id="ARBA00005010"/>
    </source>
</evidence>
<dbReference type="RefSeq" id="WP_185347508.1">
    <property type="nucleotide sequence ID" value="NZ_JAASTU010000018.1"/>
</dbReference>
<evidence type="ECO:0000256" key="3">
    <source>
        <dbReference type="ARBA" id="ARBA00023002"/>
    </source>
</evidence>
<dbReference type="GO" id="GO:0019354">
    <property type="term" value="P:siroheme biosynthetic process"/>
    <property type="evidence" value="ECO:0007669"/>
    <property type="project" value="UniProtKB-UniPathway"/>
</dbReference>
<evidence type="ECO:0000256" key="4">
    <source>
        <dbReference type="ARBA" id="ARBA00023027"/>
    </source>
</evidence>
<dbReference type="GO" id="GO:0043115">
    <property type="term" value="F:precorrin-2 dehydrogenase activity"/>
    <property type="evidence" value="ECO:0007669"/>
    <property type="project" value="UniProtKB-EC"/>
</dbReference>
<evidence type="ECO:0000313" key="10">
    <source>
        <dbReference type="Proteomes" id="UP000587800"/>
    </source>
</evidence>
<evidence type="ECO:0000256" key="5">
    <source>
        <dbReference type="ARBA" id="ARBA00023244"/>
    </source>
</evidence>